<proteinExistence type="predicted"/>
<feature type="signal peptide" evidence="1">
    <location>
        <begin position="1"/>
        <end position="27"/>
    </location>
</feature>
<dbReference type="Proteomes" id="UP000295252">
    <property type="component" value="Chromosome X"/>
</dbReference>
<dbReference type="Gramene" id="CDP12177">
    <property type="protein sequence ID" value="CDP12177"/>
    <property type="gene ID" value="GSCOC_T00035582001"/>
</dbReference>
<accession>A0A068UV87</accession>
<dbReference type="EMBL" id="HG739146">
    <property type="protein sequence ID" value="CDP12177.1"/>
    <property type="molecule type" value="Genomic_DNA"/>
</dbReference>
<protein>
    <submittedName>
        <fullName evidence="2">Uncharacterized protein</fullName>
    </submittedName>
</protein>
<reference evidence="3" key="1">
    <citation type="journal article" date="2014" name="Science">
        <title>The coffee genome provides insight into the convergent evolution of caffeine biosynthesis.</title>
        <authorList>
            <person name="Denoeud F."/>
            <person name="Carretero-Paulet L."/>
            <person name="Dereeper A."/>
            <person name="Droc G."/>
            <person name="Guyot R."/>
            <person name="Pietrella M."/>
            <person name="Zheng C."/>
            <person name="Alberti A."/>
            <person name="Anthony F."/>
            <person name="Aprea G."/>
            <person name="Aury J.M."/>
            <person name="Bento P."/>
            <person name="Bernard M."/>
            <person name="Bocs S."/>
            <person name="Campa C."/>
            <person name="Cenci A."/>
            <person name="Combes M.C."/>
            <person name="Crouzillat D."/>
            <person name="Da Silva C."/>
            <person name="Daddiego L."/>
            <person name="De Bellis F."/>
            <person name="Dussert S."/>
            <person name="Garsmeur O."/>
            <person name="Gayraud T."/>
            <person name="Guignon V."/>
            <person name="Jahn K."/>
            <person name="Jamilloux V."/>
            <person name="Joet T."/>
            <person name="Labadie K."/>
            <person name="Lan T."/>
            <person name="Leclercq J."/>
            <person name="Lepelley M."/>
            <person name="Leroy T."/>
            <person name="Li L.T."/>
            <person name="Librado P."/>
            <person name="Lopez L."/>
            <person name="Munoz A."/>
            <person name="Noel B."/>
            <person name="Pallavicini A."/>
            <person name="Perrotta G."/>
            <person name="Poncet V."/>
            <person name="Pot D."/>
            <person name="Priyono X."/>
            <person name="Rigoreau M."/>
            <person name="Rouard M."/>
            <person name="Rozas J."/>
            <person name="Tranchant-Dubreuil C."/>
            <person name="VanBuren R."/>
            <person name="Zhang Q."/>
            <person name="Andrade A.C."/>
            <person name="Argout X."/>
            <person name="Bertrand B."/>
            <person name="de Kochko A."/>
            <person name="Graziosi G."/>
            <person name="Henry R.J."/>
            <person name="Jayarama X."/>
            <person name="Ming R."/>
            <person name="Nagai C."/>
            <person name="Rounsley S."/>
            <person name="Sankoff D."/>
            <person name="Giuliano G."/>
            <person name="Albert V.A."/>
            <person name="Wincker P."/>
            <person name="Lashermes P."/>
        </authorList>
    </citation>
    <scope>NUCLEOTIDE SEQUENCE [LARGE SCALE GENOMIC DNA]</scope>
    <source>
        <strain evidence="3">cv. DH200-94</strain>
    </source>
</reference>
<gene>
    <name evidence="2" type="ORF">GSCOC_T00035582001</name>
</gene>
<keyword evidence="3" id="KW-1185">Reference proteome</keyword>
<evidence type="ECO:0000313" key="3">
    <source>
        <dbReference type="Proteomes" id="UP000295252"/>
    </source>
</evidence>
<evidence type="ECO:0000256" key="1">
    <source>
        <dbReference type="SAM" id="SignalP"/>
    </source>
</evidence>
<dbReference type="AlphaFoldDB" id="A0A068UV87"/>
<feature type="chain" id="PRO_5001658280" evidence="1">
    <location>
        <begin position="28"/>
        <end position="65"/>
    </location>
</feature>
<evidence type="ECO:0000313" key="2">
    <source>
        <dbReference type="EMBL" id="CDP12177.1"/>
    </source>
</evidence>
<sequence>MREGSGACEQFFHLLLTLLARLEFAAGEMLKKKEEVPWSSSMKPSTIPPLFSKHVHSDILVSRLM</sequence>
<name>A0A068UV87_COFCA</name>
<dbReference type="InParanoid" id="A0A068UV87"/>
<organism evidence="2 3">
    <name type="scientific">Coffea canephora</name>
    <name type="common">Robusta coffee</name>
    <dbReference type="NCBI Taxonomy" id="49390"/>
    <lineage>
        <taxon>Eukaryota</taxon>
        <taxon>Viridiplantae</taxon>
        <taxon>Streptophyta</taxon>
        <taxon>Embryophyta</taxon>
        <taxon>Tracheophyta</taxon>
        <taxon>Spermatophyta</taxon>
        <taxon>Magnoliopsida</taxon>
        <taxon>eudicotyledons</taxon>
        <taxon>Gunneridae</taxon>
        <taxon>Pentapetalae</taxon>
        <taxon>asterids</taxon>
        <taxon>lamiids</taxon>
        <taxon>Gentianales</taxon>
        <taxon>Rubiaceae</taxon>
        <taxon>Ixoroideae</taxon>
        <taxon>Gardenieae complex</taxon>
        <taxon>Bertiereae - Coffeeae clade</taxon>
        <taxon>Coffeeae</taxon>
        <taxon>Coffea</taxon>
    </lineage>
</organism>
<keyword evidence="1" id="KW-0732">Signal</keyword>